<evidence type="ECO:0000256" key="2">
    <source>
        <dbReference type="SAM" id="SignalP"/>
    </source>
</evidence>
<feature type="region of interest" description="Disordered" evidence="1">
    <location>
        <begin position="562"/>
        <end position="606"/>
    </location>
</feature>
<feature type="region of interest" description="Disordered" evidence="1">
    <location>
        <begin position="176"/>
        <end position="204"/>
    </location>
</feature>
<feature type="compositionally biased region" description="Polar residues" evidence="1">
    <location>
        <begin position="334"/>
        <end position="352"/>
    </location>
</feature>
<evidence type="ECO:0000313" key="4">
    <source>
        <dbReference type="RefSeq" id="XP_018018234.1"/>
    </source>
</evidence>
<feature type="chain" id="PRO_5034886289" evidence="2">
    <location>
        <begin position="24"/>
        <end position="873"/>
    </location>
</feature>
<accession>A0A8B7NWR3</accession>
<proteinExistence type="predicted"/>
<organism evidence="3 4">
    <name type="scientific">Hyalella azteca</name>
    <name type="common">Amphipod</name>
    <dbReference type="NCBI Taxonomy" id="294128"/>
    <lineage>
        <taxon>Eukaryota</taxon>
        <taxon>Metazoa</taxon>
        <taxon>Ecdysozoa</taxon>
        <taxon>Arthropoda</taxon>
        <taxon>Crustacea</taxon>
        <taxon>Multicrustacea</taxon>
        <taxon>Malacostraca</taxon>
        <taxon>Eumalacostraca</taxon>
        <taxon>Peracarida</taxon>
        <taxon>Amphipoda</taxon>
        <taxon>Senticaudata</taxon>
        <taxon>Talitrida</taxon>
        <taxon>Talitroidea</taxon>
        <taxon>Hyalellidae</taxon>
        <taxon>Hyalella</taxon>
    </lineage>
</organism>
<dbReference type="RefSeq" id="XP_018018234.1">
    <property type="nucleotide sequence ID" value="XM_018162745.2"/>
</dbReference>
<feature type="compositionally biased region" description="Basic and acidic residues" evidence="1">
    <location>
        <begin position="654"/>
        <end position="663"/>
    </location>
</feature>
<feature type="region of interest" description="Disordered" evidence="1">
    <location>
        <begin position="90"/>
        <end position="123"/>
    </location>
</feature>
<sequence>MAKKFSASLVPLLFYTIFSPTTAILASVITTTTNRQLHHSVAENIKTFDPYTDVKNIAGAEPDAINVTNLTAPNKSANRSPFDQYYFRYNSKDGPDDRGMNEDYHGRSSQNSYLHPADVDNQHGKRQNFDQYWRRKDHLVNKNNNRHNHRQHRDHYYRDRLNEGQHHGNVSLSFYKKPAKKNTRVPLYDDPQDRLERDQPNLSRKSLQFTRKEKAITQSQENPRDILLDDEPDERNRLDLLEFAEKKYEEELCAVVASALLALAQKAHQTHPKLGLKSPLEPLHGAAPLKYVHEGDVLKLRLLLDNITLTGFSSMTVQEVKFVFDPLEERFQETHSGSFENSTKTETQYGQDSSRHSKQSDLPGSGTFSHFELRRNPKGGDKNNLKQVTVSDYDEEYDPFFYQYGDHYDEDIGENNKESQELDQTRAVDNEKSVIYENPSDESKYLKENMYPSKPMKQRKKESYYVDEFDYDYHYDVPHPSQSSGKVRHRRAHQGTGYKSEQLSRESIQGITQVFFSSNKTHSSLDEAESVEGLSDAIECGADKHSCGDTSPSSPVTVQLKLGHESSRKTLESTSSSNTRGPKNHQSELNKSSEGSTESRSSFNSKESVDAIESLHLLARTNNYENNFDPSGIVSIRMYPKPILKNSSYSTTEYQDKSPKAQETRQFQSTNENQSEFSDSKIKKEQKIPSKNENLSALPYSNARKTRKVRSALAGSVHATPTAFRSLEGVIRVAFTGLHMTSAYLVRGSAGDVFSFREKGKFELSTPAVYLVSRLRLVLPAAHGRHARRNSVGHVVRVETQDSISPPVLTLTPDTTPPRWLGSQVQLKLEELAAGIRRHRDGAVRHLVRQWERLVKRLVALVAPQPGAVLPRH</sequence>
<evidence type="ECO:0000256" key="1">
    <source>
        <dbReference type="SAM" id="MobiDB-lite"/>
    </source>
</evidence>
<feature type="compositionally biased region" description="Basic and acidic residues" evidence="1">
    <location>
        <begin position="678"/>
        <end position="690"/>
    </location>
</feature>
<dbReference type="AlphaFoldDB" id="A0A8B7NWR3"/>
<feature type="region of interest" description="Disordered" evidence="1">
    <location>
        <begin position="477"/>
        <end position="505"/>
    </location>
</feature>
<feature type="compositionally biased region" description="Low complexity" evidence="1">
    <location>
        <begin position="592"/>
        <end position="605"/>
    </location>
</feature>
<feature type="region of interest" description="Disordered" evidence="1">
    <location>
        <begin position="333"/>
        <end position="389"/>
    </location>
</feature>
<feature type="compositionally biased region" description="Polar residues" evidence="1">
    <location>
        <begin position="664"/>
        <end position="677"/>
    </location>
</feature>
<feature type="region of interest" description="Disordered" evidence="1">
    <location>
        <begin position="649"/>
        <end position="701"/>
    </location>
</feature>
<gene>
    <name evidence="4" type="primary">LOC108674774</name>
</gene>
<evidence type="ECO:0000313" key="3">
    <source>
        <dbReference type="Proteomes" id="UP000694843"/>
    </source>
</evidence>
<keyword evidence="2" id="KW-0732">Signal</keyword>
<feature type="signal peptide" evidence="2">
    <location>
        <begin position="1"/>
        <end position="23"/>
    </location>
</feature>
<dbReference type="OrthoDB" id="6396097at2759"/>
<reference evidence="4" key="1">
    <citation type="submission" date="2025-08" db="UniProtKB">
        <authorList>
            <consortium name="RefSeq"/>
        </authorList>
    </citation>
    <scope>IDENTIFICATION</scope>
    <source>
        <tissue evidence="4">Whole organism</tissue>
    </source>
</reference>
<protein>
    <submittedName>
        <fullName evidence="4">Uncharacterized protein LOC108674774</fullName>
    </submittedName>
</protein>
<dbReference type="GeneID" id="108674774"/>
<dbReference type="KEGG" id="hazt:108674774"/>
<feature type="compositionally biased region" description="Basic and acidic residues" evidence="1">
    <location>
        <begin position="371"/>
        <end position="384"/>
    </location>
</feature>
<feature type="compositionally biased region" description="Basic and acidic residues" evidence="1">
    <location>
        <begin position="90"/>
        <end position="106"/>
    </location>
</feature>
<dbReference type="Proteomes" id="UP000694843">
    <property type="component" value="Unplaced"/>
</dbReference>
<name>A0A8B7NWR3_HYAAZ</name>
<feature type="compositionally biased region" description="Basic and acidic residues" evidence="1">
    <location>
        <begin position="562"/>
        <end position="571"/>
    </location>
</feature>
<keyword evidence="3" id="KW-1185">Reference proteome</keyword>